<comment type="similarity">
    <text evidence="1">Belongs to the LysR transcriptional regulatory family.</text>
</comment>
<dbReference type="InterPro" id="IPR036388">
    <property type="entry name" value="WH-like_DNA-bd_sf"/>
</dbReference>
<dbReference type="FunFam" id="1.10.10.10:FF:000001">
    <property type="entry name" value="LysR family transcriptional regulator"/>
    <property type="match status" value="1"/>
</dbReference>
<dbReference type="Gene3D" id="3.40.190.290">
    <property type="match status" value="1"/>
</dbReference>
<dbReference type="GO" id="GO:0003700">
    <property type="term" value="F:DNA-binding transcription factor activity"/>
    <property type="evidence" value="ECO:0007669"/>
    <property type="project" value="InterPro"/>
</dbReference>
<accession>A0A6L8MGE5</accession>
<dbReference type="GO" id="GO:0003677">
    <property type="term" value="F:DNA binding"/>
    <property type="evidence" value="ECO:0007669"/>
    <property type="project" value="UniProtKB-KW"/>
</dbReference>
<dbReference type="InterPro" id="IPR036390">
    <property type="entry name" value="WH_DNA-bd_sf"/>
</dbReference>
<evidence type="ECO:0000256" key="2">
    <source>
        <dbReference type="ARBA" id="ARBA00023015"/>
    </source>
</evidence>
<dbReference type="Pfam" id="PF00126">
    <property type="entry name" value="HTH_1"/>
    <property type="match status" value="1"/>
</dbReference>
<evidence type="ECO:0000256" key="3">
    <source>
        <dbReference type="ARBA" id="ARBA00023125"/>
    </source>
</evidence>
<evidence type="ECO:0000313" key="6">
    <source>
        <dbReference type="EMBL" id="MYM80776.1"/>
    </source>
</evidence>
<feature type="domain" description="HTH lysR-type" evidence="5">
    <location>
        <begin position="1"/>
        <end position="58"/>
    </location>
</feature>
<dbReference type="PROSITE" id="PS50931">
    <property type="entry name" value="HTH_LYSR"/>
    <property type="match status" value="1"/>
</dbReference>
<keyword evidence="2" id="KW-0805">Transcription regulation</keyword>
<reference evidence="6 7" key="1">
    <citation type="submission" date="2019-12" db="EMBL/GenBank/DDBJ databases">
        <title>Novel species isolated from a subtropical stream in China.</title>
        <authorList>
            <person name="Lu H."/>
        </authorList>
    </citation>
    <scope>NUCLEOTIDE SEQUENCE [LARGE SCALE GENOMIC DNA]</scope>
    <source>
        <strain evidence="6 7">FT50W</strain>
    </source>
</reference>
<dbReference type="EMBL" id="WWCP01000001">
    <property type="protein sequence ID" value="MYM80776.1"/>
    <property type="molecule type" value="Genomic_DNA"/>
</dbReference>
<dbReference type="GO" id="GO:0005829">
    <property type="term" value="C:cytosol"/>
    <property type="evidence" value="ECO:0007669"/>
    <property type="project" value="TreeGrafter"/>
</dbReference>
<dbReference type="RefSeq" id="WP_161018120.1">
    <property type="nucleotide sequence ID" value="NZ_WWCP01000001.1"/>
</dbReference>
<proteinExistence type="inferred from homology"/>
<dbReference type="PANTHER" id="PTHR30419">
    <property type="entry name" value="HTH-TYPE TRANSCRIPTIONAL REGULATOR YBHD"/>
    <property type="match status" value="1"/>
</dbReference>
<dbReference type="InterPro" id="IPR005119">
    <property type="entry name" value="LysR_subst-bd"/>
</dbReference>
<dbReference type="Proteomes" id="UP000474565">
    <property type="component" value="Unassembled WGS sequence"/>
</dbReference>
<sequence length="293" mass="31807">MQLRHIRYLLAVAEHGNFTRAAEALHVSQPTLSQQIIQLEESLGVALLDRSGRTVKVTDVGCVYIEHARKALLELASGRRAILDVQDLGRGELRLATTPTFTAYLVGPLLAAFNAKYPGIIVRLKEMSLDTIAAAVAADEVDLGIAFSISRSADDIECEPLLVERLSVVVGSNHRFASRKRSITPQMLATERLGVLSPDFATRDHVDDYLRLHAVAPAIAIEANTISALIEVIKHSSLVTILPEAIGRQHAGLCNISISPAPKSRTAALLRRRDAYQSAAAMAFAKLCKETCE</sequence>
<dbReference type="PRINTS" id="PR00039">
    <property type="entry name" value="HTHLYSR"/>
</dbReference>
<dbReference type="InterPro" id="IPR050950">
    <property type="entry name" value="HTH-type_LysR_regulators"/>
</dbReference>
<dbReference type="Gene3D" id="1.10.10.10">
    <property type="entry name" value="Winged helix-like DNA-binding domain superfamily/Winged helix DNA-binding domain"/>
    <property type="match status" value="1"/>
</dbReference>
<gene>
    <name evidence="6" type="primary">cynR</name>
    <name evidence="6" type="ORF">GTP44_02220</name>
</gene>
<dbReference type="SUPFAM" id="SSF46785">
    <property type="entry name" value="Winged helix' DNA-binding domain"/>
    <property type="match status" value="1"/>
</dbReference>
<keyword evidence="3" id="KW-0238">DNA-binding</keyword>
<evidence type="ECO:0000313" key="7">
    <source>
        <dbReference type="Proteomes" id="UP000474565"/>
    </source>
</evidence>
<keyword evidence="4" id="KW-0804">Transcription</keyword>
<dbReference type="SUPFAM" id="SSF53850">
    <property type="entry name" value="Periplasmic binding protein-like II"/>
    <property type="match status" value="1"/>
</dbReference>
<name>A0A6L8MGE5_9BURK</name>
<evidence type="ECO:0000259" key="5">
    <source>
        <dbReference type="PROSITE" id="PS50931"/>
    </source>
</evidence>
<evidence type="ECO:0000256" key="1">
    <source>
        <dbReference type="ARBA" id="ARBA00009437"/>
    </source>
</evidence>
<dbReference type="AlphaFoldDB" id="A0A6L8MGE5"/>
<evidence type="ECO:0000256" key="4">
    <source>
        <dbReference type="ARBA" id="ARBA00023163"/>
    </source>
</evidence>
<dbReference type="InterPro" id="IPR000847">
    <property type="entry name" value="LysR_HTH_N"/>
</dbReference>
<organism evidence="6 7">
    <name type="scientific">Duganella lactea</name>
    <dbReference type="NCBI Taxonomy" id="2692173"/>
    <lineage>
        <taxon>Bacteria</taxon>
        <taxon>Pseudomonadati</taxon>
        <taxon>Pseudomonadota</taxon>
        <taxon>Betaproteobacteria</taxon>
        <taxon>Burkholderiales</taxon>
        <taxon>Oxalobacteraceae</taxon>
        <taxon>Telluria group</taxon>
        <taxon>Duganella</taxon>
    </lineage>
</organism>
<protein>
    <submittedName>
        <fullName evidence="6">Transcriptional regulator CynR</fullName>
    </submittedName>
</protein>
<dbReference type="NCBIfam" id="NF008416">
    <property type="entry name" value="PRK11242.1"/>
    <property type="match status" value="1"/>
</dbReference>
<comment type="caution">
    <text evidence="6">The sequence shown here is derived from an EMBL/GenBank/DDBJ whole genome shotgun (WGS) entry which is preliminary data.</text>
</comment>
<dbReference type="Pfam" id="PF03466">
    <property type="entry name" value="LysR_substrate"/>
    <property type="match status" value="1"/>
</dbReference>